<reference evidence="2 3" key="1">
    <citation type="journal article" date="2016" name="Sci. Rep.">
        <title>Metabolic traits of an uncultured archaeal lineage -MSBL1- from brine pools of the Red Sea.</title>
        <authorList>
            <person name="Mwirichia R."/>
            <person name="Alam I."/>
            <person name="Rashid M."/>
            <person name="Vinu M."/>
            <person name="Ba-Alawi W."/>
            <person name="Anthony Kamau A."/>
            <person name="Kamanda Ngugi D."/>
            <person name="Goker M."/>
            <person name="Klenk H.P."/>
            <person name="Bajic V."/>
            <person name="Stingl U."/>
        </authorList>
    </citation>
    <scope>NUCLEOTIDE SEQUENCE [LARGE SCALE GENOMIC DNA]</scope>
    <source>
        <strain evidence="2">SCGC-AAA259I09</strain>
    </source>
</reference>
<dbReference type="Proteomes" id="UP000070463">
    <property type="component" value="Unassembled WGS sequence"/>
</dbReference>
<comment type="caution">
    <text evidence="2">The sequence shown here is derived from an EMBL/GenBank/DDBJ whole genome shotgun (WGS) entry which is preliminary data.</text>
</comment>
<gene>
    <name evidence="2" type="ORF">AKJ37_00675</name>
</gene>
<evidence type="ECO:0000256" key="1">
    <source>
        <dbReference type="SAM" id="Phobius"/>
    </source>
</evidence>
<keyword evidence="1" id="KW-0812">Transmembrane</keyword>
<dbReference type="AlphaFoldDB" id="A0A133UVQ5"/>
<evidence type="ECO:0000313" key="3">
    <source>
        <dbReference type="Proteomes" id="UP000070463"/>
    </source>
</evidence>
<dbReference type="EMBL" id="LHXR01000004">
    <property type="protein sequence ID" value="KXA98283.1"/>
    <property type="molecule type" value="Genomic_DNA"/>
</dbReference>
<keyword evidence="3" id="KW-1185">Reference proteome</keyword>
<feature type="transmembrane region" description="Helical" evidence="1">
    <location>
        <begin position="47"/>
        <end position="80"/>
    </location>
</feature>
<feature type="transmembrane region" description="Helical" evidence="1">
    <location>
        <begin position="7"/>
        <end position="27"/>
    </location>
</feature>
<accession>A0A133UVQ5</accession>
<evidence type="ECO:0000313" key="2">
    <source>
        <dbReference type="EMBL" id="KXA98283.1"/>
    </source>
</evidence>
<keyword evidence="1" id="KW-0472">Membrane</keyword>
<organism evidence="2 3">
    <name type="scientific">candidate division MSBL1 archaeon SCGC-AAA259I09</name>
    <dbReference type="NCBI Taxonomy" id="1698267"/>
    <lineage>
        <taxon>Archaea</taxon>
        <taxon>Methanobacteriati</taxon>
        <taxon>Methanobacteriota</taxon>
        <taxon>candidate division MSBL1</taxon>
    </lineage>
</organism>
<keyword evidence="1" id="KW-1133">Transmembrane helix</keyword>
<name>A0A133UVQ5_9EURY</name>
<protein>
    <submittedName>
        <fullName evidence="2">Uncharacterized protein</fullName>
    </submittedName>
</protein>
<proteinExistence type="predicted"/>
<sequence>MNWTYILGYLFGGFILGGLFGTIGGYIPYWRKGLQDQFWQIYNGKPFWIAGGSVVAVIILFGTSVNFLTVIVPIIVAALAMRRKKKKYYRYLYTYP</sequence>